<evidence type="ECO:0000313" key="3">
    <source>
        <dbReference type="Proteomes" id="UP001174936"/>
    </source>
</evidence>
<comment type="caution">
    <text evidence="2">The sequence shown here is derived from an EMBL/GenBank/DDBJ whole genome shotgun (WGS) entry which is preliminary data.</text>
</comment>
<dbReference type="Proteomes" id="UP001174936">
    <property type="component" value="Unassembled WGS sequence"/>
</dbReference>
<gene>
    <name evidence="2" type="ORF">B0T16DRAFT_159163</name>
</gene>
<organism evidence="2 3">
    <name type="scientific">Cercophora newfieldiana</name>
    <dbReference type="NCBI Taxonomy" id="92897"/>
    <lineage>
        <taxon>Eukaryota</taxon>
        <taxon>Fungi</taxon>
        <taxon>Dikarya</taxon>
        <taxon>Ascomycota</taxon>
        <taxon>Pezizomycotina</taxon>
        <taxon>Sordariomycetes</taxon>
        <taxon>Sordariomycetidae</taxon>
        <taxon>Sordariales</taxon>
        <taxon>Lasiosphaeriaceae</taxon>
        <taxon>Cercophora</taxon>
    </lineage>
</organism>
<sequence length="141" mass="15299">MMGADCPLPQSGPPEPLYHLPDITVEHGHTNGSCPYPALATGMASAGTAVSAPCEVLANRQVTLGARWKEGARRPPGLSTFRLPSWPHPSPPSLRRGITRGVHLEWGEEKFQHWLEPSPPRPPEVVPFPCTQRPLVLLPAP</sequence>
<proteinExistence type="predicted"/>
<name>A0AA40CRC1_9PEZI</name>
<evidence type="ECO:0000313" key="2">
    <source>
        <dbReference type="EMBL" id="KAK0646324.1"/>
    </source>
</evidence>
<protein>
    <submittedName>
        <fullName evidence="2">Uncharacterized protein</fullName>
    </submittedName>
</protein>
<feature type="region of interest" description="Disordered" evidence="1">
    <location>
        <begin position="70"/>
        <end position="96"/>
    </location>
</feature>
<accession>A0AA40CRC1</accession>
<dbReference type="AlphaFoldDB" id="A0AA40CRC1"/>
<keyword evidence="3" id="KW-1185">Reference proteome</keyword>
<evidence type="ECO:0000256" key="1">
    <source>
        <dbReference type="SAM" id="MobiDB-lite"/>
    </source>
</evidence>
<reference evidence="2" key="1">
    <citation type="submission" date="2023-06" db="EMBL/GenBank/DDBJ databases">
        <title>Genome-scale phylogeny and comparative genomics of the fungal order Sordariales.</title>
        <authorList>
            <consortium name="Lawrence Berkeley National Laboratory"/>
            <person name="Hensen N."/>
            <person name="Bonometti L."/>
            <person name="Westerberg I."/>
            <person name="Brannstrom I.O."/>
            <person name="Guillou S."/>
            <person name="Cros-Aarteil S."/>
            <person name="Calhoun S."/>
            <person name="Haridas S."/>
            <person name="Kuo A."/>
            <person name="Mondo S."/>
            <person name="Pangilinan J."/>
            <person name="Riley R."/>
            <person name="Labutti K."/>
            <person name="Andreopoulos B."/>
            <person name="Lipzen A."/>
            <person name="Chen C."/>
            <person name="Yanf M."/>
            <person name="Daum C."/>
            <person name="Ng V."/>
            <person name="Clum A."/>
            <person name="Steindorff A."/>
            <person name="Ohm R."/>
            <person name="Martin F."/>
            <person name="Silar P."/>
            <person name="Natvig D."/>
            <person name="Lalanne C."/>
            <person name="Gautier V."/>
            <person name="Ament-Velasquez S.L."/>
            <person name="Kruys A."/>
            <person name="Hutchinson M.I."/>
            <person name="Powell A.J."/>
            <person name="Barry K."/>
            <person name="Miller A.N."/>
            <person name="Grigoriev I.V."/>
            <person name="Debuchy R."/>
            <person name="Gladieux P."/>
            <person name="Thoren M.H."/>
            <person name="Johannesson H."/>
        </authorList>
    </citation>
    <scope>NUCLEOTIDE SEQUENCE</scope>
    <source>
        <strain evidence="2">SMH2532-1</strain>
    </source>
</reference>
<dbReference type="EMBL" id="JAULSV010000004">
    <property type="protein sequence ID" value="KAK0646324.1"/>
    <property type="molecule type" value="Genomic_DNA"/>
</dbReference>